<dbReference type="Gene3D" id="3.40.50.300">
    <property type="entry name" value="P-loop containing nucleotide triphosphate hydrolases"/>
    <property type="match status" value="1"/>
</dbReference>
<keyword evidence="4 7" id="KW-0547">Nucleotide-binding</keyword>
<keyword evidence="1 7" id="KW-0690">Ribosome biogenesis</keyword>
<dbReference type="PANTHER" id="PTHR12595:SF0">
    <property type="entry name" value="ADENYLATE KINASE ISOENZYME 6"/>
    <property type="match status" value="1"/>
</dbReference>
<evidence type="ECO:0000256" key="1">
    <source>
        <dbReference type="ARBA" id="ARBA00022517"/>
    </source>
</evidence>
<feature type="binding site" evidence="7">
    <location>
        <position position="166"/>
    </location>
    <ligand>
        <name>ATP</name>
        <dbReference type="ChEBI" id="CHEBI:30616"/>
    </ligand>
</feature>
<dbReference type="EMBL" id="DTBD01000009">
    <property type="protein sequence ID" value="HGQ63880.1"/>
    <property type="molecule type" value="Genomic_DNA"/>
</dbReference>
<dbReference type="GO" id="GO:0004017">
    <property type="term" value="F:AMP kinase activity"/>
    <property type="evidence" value="ECO:0007669"/>
    <property type="project" value="UniProtKB-UniRule"/>
</dbReference>
<keyword evidence="9" id="KW-0489">Methyltransferase</keyword>
<comment type="subunit">
    <text evidence="7">Interacts with uS11. Not a structural component of 40S pre-ribosomes, but transiently interacts with them by binding to uS11.</text>
</comment>
<dbReference type="EMBL" id="DTCK01000041">
    <property type="protein sequence ID" value="HGQ36484.1"/>
    <property type="molecule type" value="Genomic_DNA"/>
</dbReference>
<comment type="caution">
    <text evidence="7">Lacks conserved residue(s) required for the propagation of feature annotation.</text>
</comment>
<dbReference type="GO" id="GO:0006364">
    <property type="term" value="P:rRNA processing"/>
    <property type="evidence" value="ECO:0007669"/>
    <property type="project" value="UniProtKB-KW"/>
</dbReference>
<evidence type="ECO:0000313" key="8">
    <source>
        <dbReference type="EMBL" id="HGQ36484.1"/>
    </source>
</evidence>
<comment type="function">
    <text evidence="7">Broad-specificity nucleoside monophosphate (NMP) kinase that catalyzes the reversible transfer of the terminal phosphate group between nucleoside triphosphates and monophosphates. Has also ATPase activity. Involved in the late maturation steps of the 30S ribosomal particles, specifically 16S rRNA maturation. While NMP activity is not required for ribosome maturation, ATPase activity is. Associates transiently with small ribosomal subunit protein uS11. ATP hydrolysis breaks the interaction with uS11. May temporarily remove uS11 from the ribosome to enable a conformational change of the ribosomal RNA that is needed for the final maturation step of the small ribosomal subunit.</text>
</comment>
<keyword evidence="6 7" id="KW-0067">ATP-binding</keyword>
<proteinExistence type="inferred from homology"/>
<feature type="binding site" evidence="7">
    <location>
        <position position="29"/>
    </location>
    <ligand>
        <name>ATP</name>
        <dbReference type="ChEBI" id="CHEBI:30616"/>
    </ligand>
</feature>
<feature type="region of interest" description="LID" evidence="7">
    <location>
        <begin position="125"/>
        <end position="135"/>
    </location>
</feature>
<feature type="binding site" evidence="7">
    <location>
        <position position="33"/>
    </location>
    <ligand>
        <name>ATP</name>
        <dbReference type="ChEBI" id="CHEBI:30616"/>
    </ligand>
</feature>
<protein>
    <recommendedName>
        <fullName evidence="7">Putative adenylate kinase</fullName>
        <shortName evidence="7">AK</shortName>
        <ecNumber evidence="7">2.7.4.3</ecNumber>
    </recommendedName>
    <alternativeName>
        <fullName evidence="7">ATP-AMP transphosphorylase</fullName>
    </alternativeName>
</protein>
<keyword evidence="3 7" id="KW-0808">Transferase</keyword>
<dbReference type="GO" id="GO:0042274">
    <property type="term" value="P:ribosomal small subunit biogenesis"/>
    <property type="evidence" value="ECO:0007669"/>
    <property type="project" value="UniProtKB-UniRule"/>
</dbReference>
<comment type="catalytic activity">
    <reaction evidence="7">
        <text>ATP + H2O = ADP + phosphate + H(+)</text>
        <dbReference type="Rhea" id="RHEA:13065"/>
        <dbReference type="ChEBI" id="CHEBI:15377"/>
        <dbReference type="ChEBI" id="CHEBI:15378"/>
        <dbReference type="ChEBI" id="CHEBI:30616"/>
        <dbReference type="ChEBI" id="CHEBI:43474"/>
        <dbReference type="ChEBI" id="CHEBI:456216"/>
    </reaction>
</comment>
<keyword evidence="2 7" id="KW-0698">rRNA processing</keyword>
<comment type="similarity">
    <text evidence="7">Belongs to the adenylate kinase family. AK6 subfamily.</text>
</comment>
<reference evidence="9" key="1">
    <citation type="journal article" date="2020" name="mSystems">
        <title>Genome- and Community-Level Interaction Insights into Carbon Utilization and Element Cycling Functions of Hydrothermarchaeota in Hydrothermal Sediment.</title>
        <authorList>
            <person name="Zhou Z."/>
            <person name="Liu Y."/>
            <person name="Xu W."/>
            <person name="Pan J."/>
            <person name="Luo Z.H."/>
            <person name="Li M."/>
        </authorList>
    </citation>
    <scope>NUCLEOTIDE SEQUENCE [LARGE SCALE GENOMIC DNA]</scope>
    <source>
        <strain evidence="9">SpSt-637</strain>
        <strain evidence="8">SpSt-667</strain>
    </source>
</reference>
<feature type="binding site" evidence="7">
    <location>
        <position position="126"/>
    </location>
    <ligand>
        <name>ATP</name>
        <dbReference type="ChEBI" id="CHEBI:30616"/>
    </ligand>
</feature>
<dbReference type="GO" id="GO:0005524">
    <property type="term" value="F:ATP binding"/>
    <property type="evidence" value="ECO:0007669"/>
    <property type="project" value="UniProtKB-UniRule"/>
</dbReference>
<evidence type="ECO:0000256" key="7">
    <source>
        <dbReference type="HAMAP-Rule" id="MF_00039"/>
    </source>
</evidence>
<evidence type="ECO:0000256" key="6">
    <source>
        <dbReference type="ARBA" id="ARBA00022840"/>
    </source>
</evidence>
<feature type="binding site" evidence="7">
    <location>
        <position position="34"/>
    </location>
    <ligand>
        <name>ATP</name>
        <dbReference type="ChEBI" id="CHEBI:30616"/>
    </ligand>
</feature>
<accession>A0A7C4JJ50</accession>
<comment type="catalytic activity">
    <reaction evidence="7">
        <text>AMP + ATP = 2 ADP</text>
        <dbReference type="Rhea" id="RHEA:12973"/>
        <dbReference type="ChEBI" id="CHEBI:30616"/>
        <dbReference type="ChEBI" id="CHEBI:456215"/>
        <dbReference type="ChEBI" id="CHEBI:456216"/>
        <dbReference type="EC" id="2.7.4.3"/>
    </reaction>
</comment>
<organism evidence="9">
    <name type="scientific">Ignisphaera aggregans</name>
    <dbReference type="NCBI Taxonomy" id="334771"/>
    <lineage>
        <taxon>Archaea</taxon>
        <taxon>Thermoproteota</taxon>
        <taxon>Thermoprotei</taxon>
        <taxon>Desulfurococcales</taxon>
        <taxon>Desulfurococcaceae</taxon>
        <taxon>Ignisphaera</taxon>
    </lineage>
</organism>
<dbReference type="InterPro" id="IPR027417">
    <property type="entry name" value="P-loop_NTPase"/>
</dbReference>
<feature type="binding site" evidence="7">
    <location>
        <position position="32"/>
    </location>
    <ligand>
        <name>ATP</name>
        <dbReference type="ChEBI" id="CHEBI:30616"/>
    </ligand>
</feature>
<comment type="caution">
    <text evidence="9">The sequence shown here is derived from an EMBL/GenBank/DDBJ whole genome shotgun (WGS) entry which is preliminary data.</text>
</comment>
<evidence type="ECO:0000256" key="3">
    <source>
        <dbReference type="ARBA" id="ARBA00022679"/>
    </source>
</evidence>
<gene>
    <name evidence="9" type="ORF">ENU08_01370</name>
    <name evidence="8" type="ORF">ENU41_07420</name>
</gene>
<dbReference type="InterPro" id="IPR020618">
    <property type="entry name" value="Adenyl_kinase_AK6"/>
</dbReference>
<dbReference type="HAMAP" id="MF_00039">
    <property type="entry name" value="Adenylate_kinase_AK6"/>
    <property type="match status" value="1"/>
</dbReference>
<dbReference type="EC" id="2.7.4.3" evidence="7"/>
<name>A0A7C4JJ50_9CREN</name>
<dbReference type="SUPFAM" id="SSF52540">
    <property type="entry name" value="P-loop containing nucleoside triphosphate hydrolases"/>
    <property type="match status" value="1"/>
</dbReference>
<dbReference type="GO" id="GO:0032259">
    <property type="term" value="P:methylation"/>
    <property type="evidence" value="ECO:0007669"/>
    <property type="project" value="UniProtKB-KW"/>
</dbReference>
<dbReference type="Pfam" id="PF13238">
    <property type="entry name" value="AAA_18"/>
    <property type="match status" value="1"/>
</dbReference>
<evidence type="ECO:0000256" key="4">
    <source>
        <dbReference type="ARBA" id="ARBA00022741"/>
    </source>
</evidence>
<dbReference type="GO" id="GO:0008168">
    <property type="term" value="F:methyltransferase activity"/>
    <property type="evidence" value="ECO:0007669"/>
    <property type="project" value="UniProtKB-KW"/>
</dbReference>
<dbReference type="PANTHER" id="PTHR12595">
    <property type="entry name" value="POS9-ACTIVATING FACTOR FAP7-RELATED"/>
    <property type="match status" value="1"/>
</dbReference>
<dbReference type="AlphaFoldDB" id="A0A7C4JJ50"/>
<evidence type="ECO:0000313" key="9">
    <source>
        <dbReference type="EMBL" id="HGQ63880.1"/>
    </source>
</evidence>
<evidence type="ECO:0000256" key="2">
    <source>
        <dbReference type="ARBA" id="ARBA00022552"/>
    </source>
</evidence>
<evidence type="ECO:0000256" key="5">
    <source>
        <dbReference type="ARBA" id="ARBA00022777"/>
    </source>
</evidence>
<sequence>MLSNTVNIYKIQQKRVKLVKCIGISGTPGTGKSSVARELSLRLQIPLIELSTYVMENNLYVYYDELRNSYIIDEDKVRERLVEIYKKEGALIIVGHYLEILPRELFELVFILRRDPYELINILKLRGWSDHKVAENIEAELLSICTLNAIEELGEDIIVEVDTTSKEVSAVVDEVIDIIFGVKSVYHGLRIDWLSSISEKKLSNILTYIERYRVYQ</sequence>
<keyword evidence="5 7" id="KW-0418">Kinase</keyword>
<feature type="binding site" evidence="7">
    <location>
        <position position="31"/>
    </location>
    <ligand>
        <name>ATP</name>
        <dbReference type="ChEBI" id="CHEBI:30616"/>
    </ligand>
</feature>
<dbReference type="GO" id="GO:0016887">
    <property type="term" value="F:ATP hydrolysis activity"/>
    <property type="evidence" value="ECO:0007669"/>
    <property type="project" value="InterPro"/>
</dbReference>